<dbReference type="FunFam" id="3.50.80.10:FF:000001">
    <property type="entry name" value="D-aminoacyl-tRNA deacylase"/>
    <property type="match status" value="1"/>
</dbReference>
<comment type="similarity">
    <text evidence="1 2">Belongs to the DTD family.</text>
</comment>
<comment type="subunit">
    <text evidence="2">Homodimer.</text>
</comment>
<accession>A0A5K7XIY4</accession>
<dbReference type="GO" id="GO:0043908">
    <property type="term" value="F:Ser(Gly)-tRNA(Ala) hydrolase activity"/>
    <property type="evidence" value="ECO:0007669"/>
    <property type="project" value="UniProtKB-UniRule"/>
</dbReference>
<dbReference type="Pfam" id="PF02580">
    <property type="entry name" value="Tyr_Deacylase"/>
    <property type="match status" value="1"/>
</dbReference>
<dbReference type="InterPro" id="IPR003732">
    <property type="entry name" value="Daa-tRNA_deacyls_DTD"/>
</dbReference>
<name>A0A5K7XIY4_9BACT</name>
<dbReference type="GO" id="GO:0005737">
    <property type="term" value="C:cytoplasm"/>
    <property type="evidence" value="ECO:0007669"/>
    <property type="project" value="UniProtKB-SubCell"/>
</dbReference>
<comment type="function">
    <text evidence="2">An aminoacyl-tRNA editing enzyme that deacylates mischarged D-aminoacyl-tRNAs. Also deacylates mischarged glycyl-tRNA(Ala), protecting cells against glycine mischarging by AlaRS. Acts via tRNA-based rather than protein-based catalysis; rejects L-amino acids rather than detecting D-amino acids in the active site. By recycling D-aminoacyl-tRNA to D-amino acids and free tRNA molecules, this enzyme counteracts the toxicity associated with the formation of D-aminoacyl-tRNA entities in vivo and helps enforce protein L-homochirality.</text>
</comment>
<dbReference type="InterPro" id="IPR023509">
    <property type="entry name" value="DTD-like_sf"/>
</dbReference>
<comment type="catalytic activity">
    <reaction evidence="2">
        <text>a D-aminoacyl-tRNA + H2O = a tRNA + a D-alpha-amino acid + H(+)</text>
        <dbReference type="Rhea" id="RHEA:13953"/>
        <dbReference type="Rhea" id="RHEA-COMP:10123"/>
        <dbReference type="Rhea" id="RHEA-COMP:10124"/>
        <dbReference type="ChEBI" id="CHEBI:15377"/>
        <dbReference type="ChEBI" id="CHEBI:15378"/>
        <dbReference type="ChEBI" id="CHEBI:59871"/>
        <dbReference type="ChEBI" id="CHEBI:78442"/>
        <dbReference type="ChEBI" id="CHEBI:79333"/>
        <dbReference type="EC" id="3.1.1.96"/>
    </reaction>
</comment>
<dbReference type="GO" id="GO:0051500">
    <property type="term" value="F:D-tyrosyl-tRNA(Tyr) deacylase activity"/>
    <property type="evidence" value="ECO:0007669"/>
    <property type="project" value="TreeGrafter"/>
</dbReference>
<dbReference type="HAMAP" id="MF_00518">
    <property type="entry name" value="Deacylase_Dtd"/>
    <property type="match status" value="1"/>
</dbReference>
<dbReference type="GO" id="GO:0000049">
    <property type="term" value="F:tRNA binding"/>
    <property type="evidence" value="ECO:0007669"/>
    <property type="project" value="UniProtKB-UniRule"/>
</dbReference>
<keyword evidence="2" id="KW-0694">RNA-binding</keyword>
<comment type="catalytic activity">
    <reaction evidence="2">
        <text>glycyl-tRNA(Ala) + H2O = tRNA(Ala) + glycine + H(+)</text>
        <dbReference type="Rhea" id="RHEA:53744"/>
        <dbReference type="Rhea" id="RHEA-COMP:9657"/>
        <dbReference type="Rhea" id="RHEA-COMP:13640"/>
        <dbReference type="ChEBI" id="CHEBI:15377"/>
        <dbReference type="ChEBI" id="CHEBI:15378"/>
        <dbReference type="ChEBI" id="CHEBI:57305"/>
        <dbReference type="ChEBI" id="CHEBI:78442"/>
        <dbReference type="ChEBI" id="CHEBI:78522"/>
    </reaction>
</comment>
<keyword evidence="2" id="KW-0963">Cytoplasm</keyword>
<dbReference type="EC" id="3.1.1.96" evidence="2"/>
<dbReference type="NCBIfam" id="TIGR00256">
    <property type="entry name" value="D-aminoacyl-tRNA deacylase"/>
    <property type="match status" value="1"/>
</dbReference>
<dbReference type="AlphaFoldDB" id="A0A5K7XIY4"/>
<keyword evidence="2 3" id="KW-0378">Hydrolase</keyword>
<evidence type="ECO:0000256" key="2">
    <source>
        <dbReference type="HAMAP-Rule" id="MF_00518"/>
    </source>
</evidence>
<evidence type="ECO:0000313" key="3">
    <source>
        <dbReference type="EMBL" id="BBO34951.1"/>
    </source>
</evidence>
<dbReference type="KEGG" id="lpav:PLANPX_4563"/>
<sequence>MKACIQRVSSARVRVAGETVGEIGRGLLVLLGVAAGDGPAELRWMVDKVLGLRIFDDGEGKMNLGLTDVGGELLVVSQFTLLGDCRKGRRPSFIGAAPPEMAERMYDEFVAAARAAGVTTATGRFRTNMEVELVNDGPVTILIDSADR</sequence>
<dbReference type="EMBL" id="AP021861">
    <property type="protein sequence ID" value="BBO34951.1"/>
    <property type="molecule type" value="Genomic_DNA"/>
</dbReference>
<dbReference type="Proteomes" id="UP000326837">
    <property type="component" value="Chromosome"/>
</dbReference>
<dbReference type="PANTHER" id="PTHR10472:SF5">
    <property type="entry name" value="D-AMINOACYL-TRNA DEACYLASE 1"/>
    <property type="match status" value="1"/>
</dbReference>
<proteinExistence type="inferred from homology"/>
<dbReference type="EC" id="3.1.1.-" evidence="2"/>
<dbReference type="SUPFAM" id="SSF69500">
    <property type="entry name" value="DTD-like"/>
    <property type="match status" value="1"/>
</dbReference>
<reference evidence="4" key="1">
    <citation type="submission" date="2019-10" db="EMBL/GenBank/DDBJ databases">
        <title>Lacipirellula parvula gen. nov., sp. nov., representing a lineage of planctomycetes widespread in freshwater anoxic habitats, and description of the family Lacipirellulaceae.</title>
        <authorList>
            <person name="Dedysh S.N."/>
            <person name="Kulichevskaya I.S."/>
            <person name="Beletsky A.V."/>
            <person name="Rakitin A.L."/>
            <person name="Mardanov A.V."/>
            <person name="Ivanova A.A."/>
            <person name="Saltykova V.X."/>
            <person name="Rijpstra W.I.C."/>
            <person name="Sinninghe Damste J.S."/>
            <person name="Ravin N.V."/>
        </authorList>
    </citation>
    <scope>NUCLEOTIDE SEQUENCE [LARGE SCALE GENOMIC DNA]</scope>
    <source>
        <strain evidence="4">PX69</strain>
    </source>
</reference>
<protein>
    <recommendedName>
        <fullName evidence="2">D-aminoacyl-tRNA deacylase</fullName>
        <shortName evidence="2">DTD</shortName>
        <ecNumber evidence="2">3.1.1.96</ecNumber>
    </recommendedName>
    <alternativeName>
        <fullName evidence="2">Gly-tRNA(Ala) deacylase</fullName>
        <ecNumber evidence="2">3.1.1.-</ecNumber>
    </alternativeName>
</protein>
<dbReference type="Gene3D" id="3.50.80.10">
    <property type="entry name" value="D-tyrosyl-tRNA(Tyr) deacylase"/>
    <property type="match status" value="1"/>
</dbReference>
<organism evidence="3 4">
    <name type="scientific">Lacipirellula parvula</name>
    <dbReference type="NCBI Taxonomy" id="2650471"/>
    <lineage>
        <taxon>Bacteria</taxon>
        <taxon>Pseudomonadati</taxon>
        <taxon>Planctomycetota</taxon>
        <taxon>Planctomycetia</taxon>
        <taxon>Pirellulales</taxon>
        <taxon>Lacipirellulaceae</taxon>
        <taxon>Lacipirellula</taxon>
    </lineage>
</organism>
<comment type="domain">
    <text evidence="2">A Gly-cisPro motif from one monomer fits into the active site of the other monomer to allow specific chiral rejection of L-amino acids.</text>
</comment>
<dbReference type="PANTHER" id="PTHR10472">
    <property type="entry name" value="D-TYROSYL-TRNA TYR DEACYLASE"/>
    <property type="match status" value="1"/>
</dbReference>
<dbReference type="RefSeq" id="WP_152100430.1">
    <property type="nucleotide sequence ID" value="NZ_AP021861.1"/>
</dbReference>
<keyword evidence="2" id="KW-0820">tRNA-binding</keyword>
<dbReference type="GO" id="GO:0019478">
    <property type="term" value="P:D-amino acid catabolic process"/>
    <property type="evidence" value="ECO:0007669"/>
    <property type="project" value="UniProtKB-UniRule"/>
</dbReference>
<dbReference type="CDD" id="cd00563">
    <property type="entry name" value="Dtyr_deacylase"/>
    <property type="match status" value="1"/>
</dbReference>
<dbReference type="GO" id="GO:0106026">
    <property type="term" value="F:Gly-tRNA(Ala) deacylase activity"/>
    <property type="evidence" value="ECO:0007669"/>
    <property type="project" value="UniProtKB-UniRule"/>
</dbReference>
<gene>
    <name evidence="2" type="primary">dtd</name>
    <name evidence="3" type="ORF">PLANPX_4563</name>
</gene>
<evidence type="ECO:0000256" key="1">
    <source>
        <dbReference type="ARBA" id="ARBA00009673"/>
    </source>
</evidence>
<keyword evidence="4" id="KW-1185">Reference proteome</keyword>
<comment type="subcellular location">
    <subcellularLocation>
        <location evidence="2">Cytoplasm</location>
    </subcellularLocation>
</comment>
<feature type="short sequence motif" description="Gly-cisPro motif, important for rejection of L-amino acids" evidence="2">
    <location>
        <begin position="137"/>
        <end position="138"/>
    </location>
</feature>
<evidence type="ECO:0000313" key="4">
    <source>
        <dbReference type="Proteomes" id="UP000326837"/>
    </source>
</evidence>